<name>A0A8B6X5I9_9BURK</name>
<keyword evidence="1" id="KW-0547">Nucleotide-binding</keyword>
<dbReference type="Gene3D" id="1.10.10.60">
    <property type="entry name" value="Homeodomain-like"/>
    <property type="match status" value="1"/>
</dbReference>
<organism evidence="8 9">
    <name type="scientific">Derxia gummosa DSM 723</name>
    <dbReference type="NCBI Taxonomy" id="1121388"/>
    <lineage>
        <taxon>Bacteria</taxon>
        <taxon>Pseudomonadati</taxon>
        <taxon>Pseudomonadota</taxon>
        <taxon>Betaproteobacteria</taxon>
        <taxon>Burkholderiales</taxon>
        <taxon>Alcaligenaceae</taxon>
        <taxon>Derxia</taxon>
    </lineage>
</organism>
<evidence type="ECO:0000256" key="4">
    <source>
        <dbReference type="ARBA" id="ARBA00023125"/>
    </source>
</evidence>
<dbReference type="RefSeq" id="WP_028311789.1">
    <property type="nucleotide sequence ID" value="NZ_AXWS01000013.1"/>
</dbReference>
<dbReference type="PROSITE" id="PS50045">
    <property type="entry name" value="SIGMA54_INTERACT_4"/>
    <property type="match status" value="1"/>
</dbReference>
<evidence type="ECO:0000256" key="2">
    <source>
        <dbReference type="ARBA" id="ARBA00022840"/>
    </source>
</evidence>
<feature type="domain" description="Sigma-54 factor interaction" evidence="7">
    <location>
        <begin position="357"/>
        <end position="587"/>
    </location>
</feature>
<sequence length="690" mass="73292">MFSNPDNDALVRTAWQSLLRGELDTSTRRPIIDGSWRRCLDLKVDPGLAAGRDPIGADRLAALRRVNAELLDMAAPVLVDAHAMLAGTGTMLALADTRGTILKLEGDNGTIDRADSIRLVPGVNWREDECGTNAIGTALAIGEPVQIHSSEHYCEGIQRWTCAATVIRHPLDGEVLGVVDVSGLSGSYSRHSLALVVTTANRIAARIAEREMELRFRLLEHALPWFASTREDGVVVFDRRGHPVKTNGRERDHAAASDWWRLGGRRVGALCFAGAPGDAALPAWIDPARVRPVMENGERIGSIVTFAPAAGTRRAGTGGADWREAAALCRGEAAQPPASARRAIAAASAMPPGFEHVVAHDPAMREAVARASQLAAAHVPVLLLGETGAGKEEFARGIHRASAVAAGPFVAVNCGGLSRDLLTSELFGYAEGAFTGARRGGMVGKFEAANGGTLFLDELGELPLDLQPHLLRVLECGEIHRLGETQTRKVSFRLVAATHRDLRAEVAAGRFRMDLFYRVAVTSVRIPPLRARRADLHALAGLFADRFAREHGTGPRTLAPALLDLLAAHDWPGNVRELRNMIEGLVLMSDGPVIDADALPPDWRAEALPLSGAAGGPASAGPAPGAPGPDGASLDLAERRQIEAVLLTTRGNLARAARELGIAKSTLYVKLGRHGLGARVAAAREGEDGQ</sequence>
<dbReference type="PROSITE" id="PS00675">
    <property type="entry name" value="SIGMA54_INTERACT_1"/>
    <property type="match status" value="1"/>
</dbReference>
<dbReference type="SMART" id="SM00382">
    <property type="entry name" value="AAA"/>
    <property type="match status" value="1"/>
</dbReference>
<dbReference type="InterPro" id="IPR025662">
    <property type="entry name" value="Sigma_54_int_dom_ATP-bd_1"/>
</dbReference>
<dbReference type="InterPro" id="IPR025944">
    <property type="entry name" value="Sigma_54_int_dom_CS"/>
</dbReference>
<dbReference type="InterPro" id="IPR003593">
    <property type="entry name" value="AAA+_ATPase"/>
</dbReference>
<dbReference type="Pfam" id="PF00158">
    <property type="entry name" value="Sigma54_activat"/>
    <property type="match status" value="1"/>
</dbReference>
<feature type="region of interest" description="Disordered" evidence="6">
    <location>
        <begin position="610"/>
        <end position="633"/>
    </location>
</feature>
<dbReference type="SUPFAM" id="SSF46689">
    <property type="entry name" value="Homeodomain-like"/>
    <property type="match status" value="1"/>
</dbReference>
<dbReference type="FunFam" id="3.40.50.300:FF:000006">
    <property type="entry name" value="DNA-binding transcriptional regulator NtrC"/>
    <property type="match status" value="1"/>
</dbReference>
<protein>
    <submittedName>
        <fullName evidence="9">Sigma-54-dependent Fis family transcriptional regulator</fullName>
    </submittedName>
</protein>
<reference evidence="9" key="1">
    <citation type="journal article" date="1996" name="Mol. Microbiol.">
        <title>Signal sensing by sigma 54-dependent regulators: derepression as a control mechanism.</title>
        <authorList>
            <person name="Shingler V."/>
        </authorList>
    </citation>
    <scope>NUCLEOTIDE SEQUENCE</scope>
</reference>
<dbReference type="Gene3D" id="3.40.50.300">
    <property type="entry name" value="P-loop containing nucleotide triphosphate hydrolases"/>
    <property type="match status" value="1"/>
</dbReference>
<keyword evidence="3" id="KW-0805">Transcription regulation</keyword>
<dbReference type="OrthoDB" id="9761705at2"/>
<reference evidence="9" key="2">
    <citation type="journal article" date="2001" name="J. Bacteriol.">
        <title>Regulation of the acetoin catabolic pathway is controlled by sigma L in Bacillus subtilis.</title>
        <authorList>
            <person name="Ali N.O."/>
            <person name="Bignon J."/>
            <person name="Rapoport G."/>
            <person name="Debarbouille M."/>
        </authorList>
    </citation>
    <scope>NUCLEOTIDE SEQUENCE</scope>
</reference>
<dbReference type="Pfam" id="PF01590">
    <property type="entry name" value="GAF"/>
    <property type="match status" value="1"/>
</dbReference>
<dbReference type="InterPro" id="IPR058031">
    <property type="entry name" value="AAA_lid_NorR"/>
</dbReference>
<dbReference type="SUPFAM" id="SSF52540">
    <property type="entry name" value="P-loop containing nucleoside triphosphate hydrolases"/>
    <property type="match status" value="1"/>
</dbReference>
<dbReference type="CDD" id="cd00009">
    <property type="entry name" value="AAA"/>
    <property type="match status" value="1"/>
</dbReference>
<dbReference type="PANTHER" id="PTHR32071">
    <property type="entry name" value="TRANSCRIPTIONAL REGULATORY PROTEIN"/>
    <property type="match status" value="1"/>
</dbReference>
<evidence type="ECO:0000256" key="5">
    <source>
        <dbReference type="ARBA" id="ARBA00023163"/>
    </source>
</evidence>
<dbReference type="PROSITE" id="PS00688">
    <property type="entry name" value="SIGMA54_INTERACT_3"/>
    <property type="match status" value="1"/>
</dbReference>
<dbReference type="InterPro" id="IPR025943">
    <property type="entry name" value="Sigma_54_int_dom_ATP-bd_2"/>
</dbReference>
<dbReference type="GO" id="GO:0006355">
    <property type="term" value="P:regulation of DNA-templated transcription"/>
    <property type="evidence" value="ECO:0007669"/>
    <property type="project" value="InterPro"/>
</dbReference>
<evidence type="ECO:0000256" key="3">
    <source>
        <dbReference type="ARBA" id="ARBA00023015"/>
    </source>
</evidence>
<dbReference type="Gene3D" id="3.30.450.40">
    <property type="match status" value="1"/>
</dbReference>
<keyword evidence="5" id="KW-0804">Transcription</keyword>
<proteinExistence type="predicted"/>
<dbReference type="PROSITE" id="PS00676">
    <property type="entry name" value="SIGMA54_INTERACT_2"/>
    <property type="match status" value="1"/>
</dbReference>
<dbReference type="Proteomes" id="UP000675920">
    <property type="component" value="Unplaced"/>
</dbReference>
<keyword evidence="2" id="KW-0067">ATP-binding</keyword>
<dbReference type="GO" id="GO:0005524">
    <property type="term" value="F:ATP binding"/>
    <property type="evidence" value="ECO:0007669"/>
    <property type="project" value="UniProtKB-KW"/>
</dbReference>
<dbReference type="PRINTS" id="PR01590">
    <property type="entry name" value="HTHFIS"/>
</dbReference>
<reference evidence="9" key="3">
    <citation type="journal article" date="2020" name="Microbiol. Res.">
        <title>Transcription in the acetoin catabolic pathway is regulated by AcoR and CcpA in Bacillus thuringiensis.</title>
        <authorList>
            <person name="Peng Q."/>
            <person name="Zhao X."/>
            <person name="Wen J."/>
            <person name="Huang M."/>
            <person name="Zhang J."/>
            <person name="Song F."/>
        </authorList>
    </citation>
    <scope>NUCLEOTIDE SEQUENCE</scope>
</reference>
<dbReference type="Pfam" id="PF02954">
    <property type="entry name" value="HTH_8"/>
    <property type="match status" value="1"/>
</dbReference>
<reference evidence="9" key="4">
    <citation type="submission" date="2025-08" db="UniProtKB">
        <authorList>
            <consortium name="RefSeq"/>
        </authorList>
    </citation>
    <scope>IDENTIFICATION</scope>
</reference>
<dbReference type="Gene3D" id="1.10.8.60">
    <property type="match status" value="1"/>
</dbReference>
<dbReference type="InterPro" id="IPR003018">
    <property type="entry name" value="GAF"/>
</dbReference>
<dbReference type="PANTHER" id="PTHR32071:SF81">
    <property type="entry name" value="PROPIONATE CATABOLISM OPERON REGULATORY PROTEIN"/>
    <property type="match status" value="1"/>
</dbReference>
<evidence type="ECO:0000256" key="1">
    <source>
        <dbReference type="ARBA" id="ARBA00022741"/>
    </source>
</evidence>
<dbReference type="InterPro" id="IPR002078">
    <property type="entry name" value="Sigma_54_int"/>
</dbReference>
<keyword evidence="8" id="KW-1185">Reference proteome</keyword>
<accession>A0A8B6X5I9</accession>
<dbReference type="Pfam" id="PF25601">
    <property type="entry name" value="AAA_lid_14"/>
    <property type="match status" value="1"/>
</dbReference>
<dbReference type="InterPro" id="IPR029016">
    <property type="entry name" value="GAF-like_dom_sf"/>
</dbReference>
<dbReference type="InterPro" id="IPR009057">
    <property type="entry name" value="Homeodomain-like_sf"/>
</dbReference>
<evidence type="ECO:0000256" key="6">
    <source>
        <dbReference type="SAM" id="MobiDB-lite"/>
    </source>
</evidence>
<dbReference type="GO" id="GO:0043565">
    <property type="term" value="F:sequence-specific DNA binding"/>
    <property type="evidence" value="ECO:0007669"/>
    <property type="project" value="InterPro"/>
</dbReference>
<dbReference type="AlphaFoldDB" id="A0A8B6X5I9"/>
<keyword evidence="4" id="KW-0238">DNA-binding</keyword>
<dbReference type="InterPro" id="IPR027417">
    <property type="entry name" value="P-loop_NTPase"/>
</dbReference>
<evidence type="ECO:0000313" key="9">
    <source>
        <dbReference type="RefSeq" id="WP_028311789.1"/>
    </source>
</evidence>
<evidence type="ECO:0000259" key="7">
    <source>
        <dbReference type="PROSITE" id="PS50045"/>
    </source>
</evidence>
<evidence type="ECO:0000313" key="8">
    <source>
        <dbReference type="Proteomes" id="UP000675920"/>
    </source>
</evidence>
<dbReference type="InterPro" id="IPR002197">
    <property type="entry name" value="HTH_Fis"/>
</dbReference>